<organism evidence="1 2">
    <name type="scientific">Shewanella eurypsychrophilus</name>
    <dbReference type="NCBI Taxonomy" id="2593656"/>
    <lineage>
        <taxon>Bacteria</taxon>
        <taxon>Pseudomonadati</taxon>
        <taxon>Pseudomonadota</taxon>
        <taxon>Gammaproteobacteria</taxon>
        <taxon>Alteromonadales</taxon>
        <taxon>Shewanellaceae</taxon>
        <taxon>Shewanella</taxon>
    </lineage>
</organism>
<dbReference type="Pfam" id="PF04339">
    <property type="entry name" value="FemAB_like"/>
    <property type="match status" value="1"/>
</dbReference>
<protein>
    <submittedName>
        <fullName evidence="1">GNAT family N-acetyltransferase</fullName>
    </submittedName>
</protein>
<dbReference type="SUPFAM" id="SSF55729">
    <property type="entry name" value="Acyl-CoA N-acyltransferases (Nat)"/>
    <property type="match status" value="1"/>
</dbReference>
<evidence type="ECO:0000313" key="1">
    <source>
        <dbReference type="EMBL" id="QPG60423.1"/>
    </source>
</evidence>
<dbReference type="InterPro" id="IPR016181">
    <property type="entry name" value="Acyl_CoA_acyltransferase"/>
</dbReference>
<keyword evidence="2" id="KW-1185">Reference proteome</keyword>
<name>A0ABX6VER4_9GAMM</name>
<gene>
    <name evidence="1" type="ORF">FM038_009780</name>
</gene>
<dbReference type="PANTHER" id="PTHR47017">
    <property type="entry name" value="ACYL-COA"/>
    <property type="match status" value="1"/>
</dbReference>
<dbReference type="PANTHER" id="PTHR47017:SF1">
    <property type="entry name" value="ACYL-COA"/>
    <property type="match status" value="1"/>
</dbReference>
<sequence>MIPCLIFIIEQCDVYHIKLQAKKLETPLFTSELKVEFSASISLISAYEWNALMFEEGHAVNPFICHAYLLALEKSGCVCAESGWIPMHLSVEYQGRKIAVMPLYNKSHSYGEYIFDWAWADAYERNHIAYYPKLLSAVPFTPVSGKRFGIEANLTEQESSIATEFIVKSLNKKMSRGEYSSWHCLFLPLNQQKQLDGSSSMTRTNNQFHWRNRNYQHFDDFLAAMSSRKRKNIIKERQKALSHDYRIRFISGLEVTDKQWQAFHYCYQLTYAKRSGHYGYLNLAFFKQLGQTMPAQIQLLVVEKPMMPISDSELGSLVEHSEWTLVAAALYFTSETHLYGRYWGCLEEADALHFEACYYQGIEYCIKHGLQTFDAGAQGEHKIARGFEPVMTYSNHHIAHPAFREAIEDFLLQETKQNRRYMTEAAKLLPFKKKE</sequence>
<dbReference type="Gene3D" id="3.40.630.30">
    <property type="match status" value="1"/>
</dbReference>
<dbReference type="InterPro" id="IPR007434">
    <property type="entry name" value="FemAB-like"/>
</dbReference>
<accession>A0ABX6VER4</accession>
<dbReference type="EMBL" id="CP045503">
    <property type="protein sequence ID" value="QPG60423.1"/>
    <property type="molecule type" value="Genomic_DNA"/>
</dbReference>
<dbReference type="Proteomes" id="UP000316416">
    <property type="component" value="Chromosome"/>
</dbReference>
<reference evidence="1" key="1">
    <citation type="submission" date="2021-07" db="EMBL/GenBank/DDBJ databases">
        <title>Shewanella sp. YLB-07 whole genome sequence.</title>
        <authorList>
            <person name="Yu L."/>
        </authorList>
    </citation>
    <scope>NUCLEOTIDE SEQUENCE</scope>
    <source>
        <strain evidence="1">YLB-08</strain>
    </source>
</reference>
<evidence type="ECO:0000313" key="2">
    <source>
        <dbReference type="Proteomes" id="UP000316416"/>
    </source>
</evidence>
<proteinExistence type="predicted"/>